<dbReference type="InterPro" id="IPR005563">
    <property type="entry name" value="A_protein"/>
</dbReference>
<dbReference type="GO" id="GO:0039666">
    <property type="term" value="P:virion attachment to host cell pilus"/>
    <property type="evidence" value="ECO:0007669"/>
    <property type="project" value="UniProtKB-KW"/>
</dbReference>
<evidence type="ECO:0000256" key="7">
    <source>
        <dbReference type="ARBA" id="ARBA00035110"/>
    </source>
</evidence>
<reference evidence="8" key="1">
    <citation type="submission" date="2019-05" db="EMBL/GenBank/DDBJ databases">
        <title>Metatranscriptomic reconstruction reveals RNA viruses with the potential to shape carbon cycling in soil.</title>
        <authorList>
            <person name="Starr E.P."/>
            <person name="Nuccio E."/>
            <person name="Pett-Ridge J."/>
            <person name="Banfield J.F."/>
            <person name="Firestone M.K."/>
        </authorList>
    </citation>
    <scope>NUCLEOTIDE SEQUENCE</scope>
    <source>
        <strain evidence="8">H2_Bulk_Litter_12_scaffold_515</strain>
    </source>
</reference>
<evidence type="ECO:0000256" key="1">
    <source>
        <dbReference type="ARBA" id="ARBA00004328"/>
    </source>
</evidence>
<evidence type="ECO:0000256" key="5">
    <source>
        <dbReference type="ARBA" id="ARBA00023104"/>
    </source>
</evidence>
<comment type="subcellular location">
    <subcellularLocation>
        <location evidence="1">Virion</location>
    </subcellularLocation>
</comment>
<keyword evidence="2" id="KW-0945">Host-virus interaction</keyword>
<dbReference type="GO" id="GO:0044423">
    <property type="term" value="C:virion component"/>
    <property type="evidence" value="ECO:0007669"/>
    <property type="project" value="UniProtKB-KW"/>
</dbReference>
<comment type="similarity">
    <text evidence="7">Belongs to the Leviviricetes maturation protein family.</text>
</comment>
<evidence type="ECO:0008006" key="9">
    <source>
        <dbReference type="Google" id="ProtNLM"/>
    </source>
</evidence>
<evidence type="ECO:0000256" key="4">
    <source>
        <dbReference type="ARBA" id="ARBA00022844"/>
    </source>
</evidence>
<name>A0A514DAF8_9VIRU</name>
<organism evidence="8">
    <name type="scientific">Leviviridae sp</name>
    <dbReference type="NCBI Taxonomy" id="2027243"/>
    <lineage>
        <taxon>Viruses</taxon>
        <taxon>Riboviria</taxon>
        <taxon>Orthornavirae</taxon>
        <taxon>Lenarviricota</taxon>
        <taxon>Leviviricetes</taxon>
        <taxon>Norzivirales</taxon>
        <taxon>Fiersviridae</taxon>
    </lineage>
</organism>
<evidence type="ECO:0000256" key="6">
    <source>
        <dbReference type="ARBA" id="ARBA00023296"/>
    </source>
</evidence>
<evidence type="ECO:0000256" key="3">
    <source>
        <dbReference type="ARBA" id="ARBA00022804"/>
    </source>
</evidence>
<sequence length="425" mass="47943">MLISKPNVRKFSAVQRTFTRNTETDSSVSVDLGSLAWTDKRGDVANPNWRDEVKRHVGATTPCYGEVYKFEGHTSGLVETTLKRILPGVPYEKVTRRHVGDLLSASDLSPFSFYSNPTMKSRVGNVAVAGFLNKCADARRQLEGGVFVGEIKEALHQVTRPGKAFRKLLNEYVRDARRRTRSLRRTGSRIDPSRISDANKIVSDTWLEWSFGAKPLMSDVKSGAEALAELLTRNFDVKDVRFVAQEEEDTTPSSKAAYTGAFNLFTIYAFHQQEIARILCRIVGQVKIEVTNPITMAREVLGFAPGDFVPTVYNLIPYSFLLDYFTNMGDVIQAWSFPSEKLAWFNRTYRVTRTRKVNGQFLKVFNNDSHYTTDHTIAPPIKVTLSSTRFDRDSTNLGLPTLAFQIPGFSTKWLNIAGLAHMRFL</sequence>
<proteinExistence type="inferred from homology"/>
<dbReference type="EMBL" id="MN035641">
    <property type="protein sequence ID" value="QDH90589.1"/>
    <property type="molecule type" value="Genomic_RNA"/>
</dbReference>
<dbReference type="Pfam" id="PF03863">
    <property type="entry name" value="Phage_mat-A"/>
    <property type="match status" value="1"/>
</dbReference>
<keyword evidence="6" id="KW-1160">Virus entry into host cell</keyword>
<keyword evidence="5" id="KW-1175">Viral attachment to host cell pilus</keyword>
<keyword evidence="4" id="KW-0946">Virion</keyword>
<protein>
    <recommendedName>
        <fullName evidence="9">Maturation</fullName>
    </recommendedName>
</protein>
<keyword evidence="3" id="KW-1161">Viral attachment to host cell</keyword>
<accession>A0A514DAF8</accession>
<evidence type="ECO:0000256" key="2">
    <source>
        <dbReference type="ARBA" id="ARBA00022581"/>
    </source>
</evidence>
<evidence type="ECO:0000313" key="8">
    <source>
        <dbReference type="EMBL" id="QDH90589.1"/>
    </source>
</evidence>
<gene>
    <name evidence="8" type="ORF">H2BulkLitter12515_000004</name>
</gene>